<reference evidence="2" key="1">
    <citation type="journal article" date="2021" name="bioRxiv">
        <title>Unraveling nitrogen, sulfur and carbon metabolic pathways and microbial community transcriptional responses to substrate deprivation and toxicity stresses in a bioreactor mimicking anoxic brackish coastal sediment conditions.</title>
        <authorList>
            <person name="Martins P.D."/>
            <person name="Echeveste M.J."/>
            <person name="Arshad A."/>
            <person name="Kurth J."/>
            <person name="Ouboter H."/>
            <person name="Jetten M.S.M."/>
            <person name="Welte C.U."/>
        </authorList>
    </citation>
    <scope>NUCLEOTIDE SEQUENCE</scope>
    <source>
        <strain evidence="2">MAG_39</strain>
    </source>
</reference>
<evidence type="ECO:0000313" key="3">
    <source>
        <dbReference type="Proteomes" id="UP000705867"/>
    </source>
</evidence>
<reference evidence="2" key="2">
    <citation type="submission" date="2021-08" db="EMBL/GenBank/DDBJ databases">
        <authorList>
            <person name="Dalcin Martins P."/>
        </authorList>
    </citation>
    <scope>NUCLEOTIDE SEQUENCE</scope>
    <source>
        <strain evidence="2">MAG_39</strain>
    </source>
</reference>
<comment type="caution">
    <text evidence="2">The sequence shown here is derived from an EMBL/GenBank/DDBJ whole genome shotgun (WGS) entry which is preliminary data.</text>
</comment>
<accession>A0A953M3S9</accession>
<gene>
    <name evidence="2" type="ORF">K8I29_19790</name>
</gene>
<protein>
    <submittedName>
        <fullName evidence="2">Uncharacterized protein</fullName>
    </submittedName>
</protein>
<feature type="region of interest" description="Disordered" evidence="1">
    <location>
        <begin position="43"/>
        <end position="62"/>
    </location>
</feature>
<evidence type="ECO:0000313" key="2">
    <source>
        <dbReference type="EMBL" id="MBZ0158447.1"/>
    </source>
</evidence>
<name>A0A953M3S9_9BACT</name>
<dbReference type="Proteomes" id="UP000705867">
    <property type="component" value="Unassembled WGS sequence"/>
</dbReference>
<organism evidence="2 3">
    <name type="scientific">Candidatus Nitrobium versatile</name>
    <dbReference type="NCBI Taxonomy" id="2884831"/>
    <lineage>
        <taxon>Bacteria</taxon>
        <taxon>Pseudomonadati</taxon>
        <taxon>Nitrospirota</taxon>
        <taxon>Nitrospiria</taxon>
        <taxon>Nitrospirales</taxon>
        <taxon>Nitrospiraceae</taxon>
        <taxon>Candidatus Nitrobium</taxon>
    </lineage>
</organism>
<dbReference type="AlphaFoldDB" id="A0A953M3S9"/>
<proteinExistence type="predicted"/>
<sequence>MTENDLRDMKEKIDAIYGLLFGEDKTGGKVYNIADIRFAAKKAAEKSLRRRPRSESAKKEKR</sequence>
<dbReference type="EMBL" id="JAIOIV010000151">
    <property type="protein sequence ID" value="MBZ0158447.1"/>
    <property type="molecule type" value="Genomic_DNA"/>
</dbReference>
<evidence type="ECO:0000256" key="1">
    <source>
        <dbReference type="SAM" id="MobiDB-lite"/>
    </source>
</evidence>